<protein>
    <submittedName>
        <fullName evidence="2">Sulfurtransferase</fullName>
    </submittedName>
</protein>
<dbReference type="InterPro" id="IPR001763">
    <property type="entry name" value="Rhodanese-like_dom"/>
</dbReference>
<dbReference type="GO" id="GO:0016740">
    <property type="term" value="F:transferase activity"/>
    <property type="evidence" value="ECO:0007669"/>
    <property type="project" value="UniProtKB-KW"/>
</dbReference>
<proteinExistence type="predicted"/>
<accession>A0A2K8P0U5</accession>
<name>A0A2K8P0U5_9MOLU</name>
<gene>
    <name evidence="2" type="ORF">ESOMN_v1c06760</name>
</gene>
<dbReference type="PANTHER" id="PTHR43031:SF16">
    <property type="entry name" value="OXIDOREDUCTASE"/>
    <property type="match status" value="1"/>
</dbReference>
<evidence type="ECO:0000259" key="1">
    <source>
        <dbReference type="PROSITE" id="PS50206"/>
    </source>
</evidence>
<organism evidence="2 3">
    <name type="scientific">Williamsoniiplasma somnilux</name>
    <dbReference type="NCBI Taxonomy" id="215578"/>
    <lineage>
        <taxon>Bacteria</taxon>
        <taxon>Bacillati</taxon>
        <taxon>Mycoplasmatota</taxon>
        <taxon>Mollicutes</taxon>
        <taxon>Entomoplasmatales</taxon>
        <taxon>Williamsoniiplasma</taxon>
    </lineage>
</organism>
<dbReference type="AlphaFoldDB" id="A0A2K8P0U5"/>
<dbReference type="InterPro" id="IPR036873">
    <property type="entry name" value="Rhodanese-like_dom_sf"/>
</dbReference>
<evidence type="ECO:0000313" key="2">
    <source>
        <dbReference type="EMBL" id="ATZ19058.1"/>
    </source>
</evidence>
<dbReference type="SUPFAM" id="SSF52821">
    <property type="entry name" value="Rhodanese/Cell cycle control phosphatase"/>
    <property type="match status" value="1"/>
</dbReference>
<dbReference type="EMBL" id="CP024965">
    <property type="protein sequence ID" value="ATZ19058.1"/>
    <property type="molecule type" value="Genomic_DNA"/>
</dbReference>
<feature type="domain" description="Rhodanese" evidence="1">
    <location>
        <begin position="14"/>
        <end position="98"/>
    </location>
</feature>
<dbReference type="KEGG" id="esx:ESOMN_v1c06760"/>
<dbReference type="Pfam" id="PF00581">
    <property type="entry name" value="Rhodanese"/>
    <property type="match status" value="1"/>
</dbReference>
<dbReference type="PANTHER" id="PTHR43031">
    <property type="entry name" value="FAD-DEPENDENT OXIDOREDUCTASE"/>
    <property type="match status" value="1"/>
</dbReference>
<dbReference type="SMART" id="SM00450">
    <property type="entry name" value="RHOD"/>
    <property type="match status" value="1"/>
</dbReference>
<sequence>MKDFVSNKDFKKMIKNGWIAVDVRTVYELSFLTKIQEAINCPYPDIIKNMDKLFPDKDSKLIFFCNAGNRSGLVARTYRHQGYKNAYFLQNGIEGLENNF</sequence>
<reference evidence="2 3" key="1">
    <citation type="submission" date="2017-11" db="EMBL/GenBank/DDBJ databases">
        <title>Genome sequence of Entomoplasma somnilux PYAN-1 (ATCC 49194).</title>
        <authorList>
            <person name="Lo W.-S."/>
            <person name="Gasparich G.E."/>
            <person name="Kuo C.-H."/>
        </authorList>
    </citation>
    <scope>NUCLEOTIDE SEQUENCE [LARGE SCALE GENOMIC DNA]</scope>
    <source>
        <strain evidence="2 3">PYAN-1</strain>
    </source>
</reference>
<dbReference type="CDD" id="cd00158">
    <property type="entry name" value="RHOD"/>
    <property type="match status" value="1"/>
</dbReference>
<keyword evidence="3" id="KW-1185">Reference proteome</keyword>
<keyword evidence="2" id="KW-0808">Transferase</keyword>
<dbReference type="PROSITE" id="PS50206">
    <property type="entry name" value="RHODANESE_3"/>
    <property type="match status" value="1"/>
</dbReference>
<dbReference type="RefSeq" id="WP_024863571.1">
    <property type="nucleotide sequence ID" value="NZ_CP024965.1"/>
</dbReference>
<dbReference type="Gene3D" id="3.40.250.10">
    <property type="entry name" value="Rhodanese-like domain"/>
    <property type="match status" value="1"/>
</dbReference>
<dbReference type="Proteomes" id="UP000232230">
    <property type="component" value="Chromosome"/>
</dbReference>
<evidence type="ECO:0000313" key="3">
    <source>
        <dbReference type="Proteomes" id="UP000232230"/>
    </source>
</evidence>
<dbReference type="InterPro" id="IPR050229">
    <property type="entry name" value="GlpE_sulfurtransferase"/>
</dbReference>